<feature type="domain" description="Methyltransferase type 11" evidence="5">
    <location>
        <begin position="203"/>
        <end position="321"/>
    </location>
</feature>
<name>A0A9W7F797_9STRA</name>
<keyword evidence="3" id="KW-0949">S-adenosyl-L-methionine</keyword>
<gene>
    <name evidence="6" type="ORF">TrLO_g2264</name>
</gene>
<evidence type="ECO:0000313" key="6">
    <source>
        <dbReference type="EMBL" id="GMI05141.1"/>
    </source>
</evidence>
<feature type="chain" id="PRO_5040821027" description="Methyltransferase type 11 domain-containing protein" evidence="4">
    <location>
        <begin position="20"/>
        <end position="386"/>
    </location>
</feature>
<dbReference type="SUPFAM" id="SSF53335">
    <property type="entry name" value="S-adenosyl-L-methionine-dependent methyltransferases"/>
    <property type="match status" value="1"/>
</dbReference>
<keyword evidence="7" id="KW-1185">Reference proteome</keyword>
<dbReference type="InterPro" id="IPR029063">
    <property type="entry name" value="SAM-dependent_MTases_sf"/>
</dbReference>
<evidence type="ECO:0000313" key="7">
    <source>
        <dbReference type="Proteomes" id="UP001165122"/>
    </source>
</evidence>
<organism evidence="6 7">
    <name type="scientific">Triparma laevis f. longispina</name>
    <dbReference type="NCBI Taxonomy" id="1714387"/>
    <lineage>
        <taxon>Eukaryota</taxon>
        <taxon>Sar</taxon>
        <taxon>Stramenopiles</taxon>
        <taxon>Ochrophyta</taxon>
        <taxon>Bolidophyceae</taxon>
        <taxon>Parmales</taxon>
        <taxon>Triparmaceae</taxon>
        <taxon>Triparma</taxon>
    </lineage>
</organism>
<dbReference type="Pfam" id="PF08241">
    <property type="entry name" value="Methyltransf_11"/>
    <property type="match status" value="1"/>
</dbReference>
<dbReference type="EMBL" id="BRXW01000081">
    <property type="protein sequence ID" value="GMI05141.1"/>
    <property type="molecule type" value="Genomic_DNA"/>
</dbReference>
<keyword evidence="2" id="KW-0808">Transferase</keyword>
<comment type="caution">
    <text evidence="6">The sequence shown here is derived from an EMBL/GenBank/DDBJ whole genome shotgun (WGS) entry which is preliminary data.</text>
</comment>
<keyword evidence="4" id="KW-0732">Signal</keyword>
<sequence>MKLLVVTFLVLLQLTSVSSYKMHPRDLKLAKIAVSKKTKVDLKETFTALRLSLKTHKTNQPLSWITDADEDSPSNVSKTRSEYLQIYHAELDRIKGNNVPRGMFGNQPKSKMVLDETRTVGEASSVKHSLNRKKWGVEDQRDYWFDPRIHTFGNTGFTGGLHAVCAPVATKIIDNVAYEGRSVREEIAEELKVAVGGGDKHVLDMCCGVGISTRALAKSFDEADSVVVGLDTSPEMLAMAKMQTTYSSLRTSFAAALESLPETTRNMLSFVRGNAEKTLFKKGTFDLVTIMYAFHEAPKMGRYRMLREVRRVLKPGGKLAIVDISPEYTPSPSMLAGEPYVIEYQKNIHKQMEKIRGFANLEYKVIVPGHVGMWLLQRKEELQVST</sequence>
<feature type="signal peptide" evidence="4">
    <location>
        <begin position="1"/>
        <end position="19"/>
    </location>
</feature>
<proteinExistence type="predicted"/>
<dbReference type="CDD" id="cd02440">
    <property type="entry name" value="AdoMet_MTases"/>
    <property type="match status" value="1"/>
</dbReference>
<evidence type="ECO:0000256" key="2">
    <source>
        <dbReference type="ARBA" id="ARBA00022679"/>
    </source>
</evidence>
<dbReference type="Gene3D" id="3.40.50.150">
    <property type="entry name" value="Vaccinia Virus protein VP39"/>
    <property type="match status" value="1"/>
</dbReference>
<dbReference type="GO" id="GO:0008757">
    <property type="term" value="F:S-adenosylmethionine-dependent methyltransferase activity"/>
    <property type="evidence" value="ECO:0007669"/>
    <property type="project" value="InterPro"/>
</dbReference>
<dbReference type="AlphaFoldDB" id="A0A9W7F797"/>
<dbReference type="OrthoDB" id="2013972at2759"/>
<dbReference type="GO" id="GO:0032259">
    <property type="term" value="P:methylation"/>
    <property type="evidence" value="ECO:0007669"/>
    <property type="project" value="UniProtKB-KW"/>
</dbReference>
<dbReference type="InterPro" id="IPR023576">
    <property type="entry name" value="UbiE/COQ5_MeTrFase_CS"/>
</dbReference>
<accession>A0A9W7F797</accession>
<dbReference type="PANTHER" id="PTHR43591">
    <property type="entry name" value="METHYLTRANSFERASE"/>
    <property type="match status" value="1"/>
</dbReference>
<evidence type="ECO:0000256" key="1">
    <source>
        <dbReference type="ARBA" id="ARBA00022603"/>
    </source>
</evidence>
<dbReference type="PROSITE" id="PS01184">
    <property type="entry name" value="UBIE_2"/>
    <property type="match status" value="1"/>
</dbReference>
<protein>
    <recommendedName>
        <fullName evidence="5">Methyltransferase type 11 domain-containing protein</fullName>
    </recommendedName>
</protein>
<evidence type="ECO:0000259" key="5">
    <source>
        <dbReference type="Pfam" id="PF08241"/>
    </source>
</evidence>
<evidence type="ECO:0000256" key="4">
    <source>
        <dbReference type="SAM" id="SignalP"/>
    </source>
</evidence>
<evidence type="ECO:0000256" key="3">
    <source>
        <dbReference type="ARBA" id="ARBA00022691"/>
    </source>
</evidence>
<dbReference type="InterPro" id="IPR013216">
    <property type="entry name" value="Methyltransf_11"/>
</dbReference>
<dbReference type="PANTHER" id="PTHR43591:SF24">
    <property type="entry name" value="2-METHOXY-6-POLYPRENYL-1,4-BENZOQUINOL METHYLASE, MITOCHONDRIAL"/>
    <property type="match status" value="1"/>
</dbReference>
<reference evidence="7" key="1">
    <citation type="journal article" date="2023" name="Commun. Biol.">
        <title>Genome analysis of Parmales, the sister group of diatoms, reveals the evolutionary specialization of diatoms from phago-mixotrophs to photoautotrophs.</title>
        <authorList>
            <person name="Ban H."/>
            <person name="Sato S."/>
            <person name="Yoshikawa S."/>
            <person name="Yamada K."/>
            <person name="Nakamura Y."/>
            <person name="Ichinomiya M."/>
            <person name="Sato N."/>
            <person name="Blanc-Mathieu R."/>
            <person name="Endo H."/>
            <person name="Kuwata A."/>
            <person name="Ogata H."/>
        </authorList>
    </citation>
    <scope>NUCLEOTIDE SEQUENCE [LARGE SCALE GENOMIC DNA]</scope>
    <source>
        <strain evidence="7">NIES 3700</strain>
    </source>
</reference>
<keyword evidence="1" id="KW-0489">Methyltransferase</keyword>
<dbReference type="Proteomes" id="UP001165122">
    <property type="component" value="Unassembled WGS sequence"/>
</dbReference>